<dbReference type="KEGG" id="gtt:GUITHDRAFT_153061"/>
<dbReference type="GeneID" id="17300811"/>
<dbReference type="PaxDb" id="55529-EKX44115"/>
<gene>
    <name evidence="1" type="ORF">GUITHDRAFT_153061</name>
</gene>
<protein>
    <submittedName>
        <fullName evidence="1 2">Uncharacterized protein</fullName>
    </submittedName>
</protein>
<reference evidence="3" key="2">
    <citation type="submission" date="2012-11" db="EMBL/GenBank/DDBJ databases">
        <authorList>
            <person name="Kuo A."/>
            <person name="Curtis B.A."/>
            <person name="Tanifuji G."/>
            <person name="Burki F."/>
            <person name="Gruber A."/>
            <person name="Irimia M."/>
            <person name="Maruyama S."/>
            <person name="Arias M.C."/>
            <person name="Ball S.G."/>
            <person name="Gile G.H."/>
            <person name="Hirakawa Y."/>
            <person name="Hopkins J.F."/>
            <person name="Rensing S.A."/>
            <person name="Schmutz J."/>
            <person name="Symeonidi A."/>
            <person name="Elias M."/>
            <person name="Eveleigh R.J."/>
            <person name="Herman E.K."/>
            <person name="Klute M.J."/>
            <person name="Nakayama T."/>
            <person name="Obornik M."/>
            <person name="Reyes-Prieto A."/>
            <person name="Armbrust E.V."/>
            <person name="Aves S.J."/>
            <person name="Beiko R.G."/>
            <person name="Coutinho P."/>
            <person name="Dacks J.B."/>
            <person name="Durnford D.G."/>
            <person name="Fast N.M."/>
            <person name="Green B.R."/>
            <person name="Grisdale C."/>
            <person name="Hempe F."/>
            <person name="Henrissat B."/>
            <person name="Hoppner M.P."/>
            <person name="Ishida K.-I."/>
            <person name="Kim E."/>
            <person name="Koreny L."/>
            <person name="Kroth P.G."/>
            <person name="Liu Y."/>
            <person name="Malik S.-B."/>
            <person name="Maier U.G."/>
            <person name="McRose D."/>
            <person name="Mock T."/>
            <person name="Neilson J.A."/>
            <person name="Onodera N.T."/>
            <person name="Poole A.M."/>
            <person name="Pritham E.J."/>
            <person name="Richards T.A."/>
            <person name="Rocap G."/>
            <person name="Roy S.W."/>
            <person name="Sarai C."/>
            <person name="Schaack S."/>
            <person name="Shirato S."/>
            <person name="Slamovits C.H."/>
            <person name="Spencer D.F."/>
            <person name="Suzuki S."/>
            <person name="Worden A.Z."/>
            <person name="Zauner S."/>
            <person name="Barry K."/>
            <person name="Bell C."/>
            <person name="Bharti A.K."/>
            <person name="Crow J.A."/>
            <person name="Grimwood J."/>
            <person name="Kramer R."/>
            <person name="Lindquist E."/>
            <person name="Lucas S."/>
            <person name="Salamov A."/>
            <person name="McFadden G.I."/>
            <person name="Lane C.E."/>
            <person name="Keeling P.J."/>
            <person name="Gray M.W."/>
            <person name="Grigoriev I.V."/>
            <person name="Archibald J.M."/>
        </authorList>
    </citation>
    <scope>NUCLEOTIDE SEQUENCE</scope>
    <source>
        <strain evidence="3">CCMP2712</strain>
    </source>
</reference>
<feature type="non-terminal residue" evidence="1">
    <location>
        <position position="91"/>
    </location>
</feature>
<dbReference type="Proteomes" id="UP000011087">
    <property type="component" value="Unassembled WGS sequence"/>
</dbReference>
<name>L1J7Q6_GUITC</name>
<reference evidence="1 3" key="1">
    <citation type="journal article" date="2012" name="Nature">
        <title>Algal genomes reveal evolutionary mosaicism and the fate of nucleomorphs.</title>
        <authorList>
            <consortium name="DOE Joint Genome Institute"/>
            <person name="Curtis B.A."/>
            <person name="Tanifuji G."/>
            <person name="Burki F."/>
            <person name="Gruber A."/>
            <person name="Irimia M."/>
            <person name="Maruyama S."/>
            <person name="Arias M.C."/>
            <person name="Ball S.G."/>
            <person name="Gile G.H."/>
            <person name="Hirakawa Y."/>
            <person name="Hopkins J.F."/>
            <person name="Kuo A."/>
            <person name="Rensing S.A."/>
            <person name="Schmutz J."/>
            <person name="Symeonidi A."/>
            <person name="Elias M."/>
            <person name="Eveleigh R.J."/>
            <person name="Herman E.K."/>
            <person name="Klute M.J."/>
            <person name="Nakayama T."/>
            <person name="Obornik M."/>
            <person name="Reyes-Prieto A."/>
            <person name="Armbrust E.V."/>
            <person name="Aves S.J."/>
            <person name="Beiko R.G."/>
            <person name="Coutinho P."/>
            <person name="Dacks J.B."/>
            <person name="Durnford D.G."/>
            <person name="Fast N.M."/>
            <person name="Green B.R."/>
            <person name="Grisdale C.J."/>
            <person name="Hempel F."/>
            <person name="Henrissat B."/>
            <person name="Hoppner M.P."/>
            <person name="Ishida K."/>
            <person name="Kim E."/>
            <person name="Koreny L."/>
            <person name="Kroth P.G."/>
            <person name="Liu Y."/>
            <person name="Malik S.B."/>
            <person name="Maier U.G."/>
            <person name="McRose D."/>
            <person name="Mock T."/>
            <person name="Neilson J.A."/>
            <person name="Onodera N.T."/>
            <person name="Poole A.M."/>
            <person name="Pritham E.J."/>
            <person name="Richards T.A."/>
            <person name="Rocap G."/>
            <person name="Roy S.W."/>
            <person name="Sarai C."/>
            <person name="Schaack S."/>
            <person name="Shirato S."/>
            <person name="Slamovits C.H."/>
            <person name="Spencer D.F."/>
            <person name="Suzuki S."/>
            <person name="Worden A.Z."/>
            <person name="Zauner S."/>
            <person name="Barry K."/>
            <person name="Bell C."/>
            <person name="Bharti A.K."/>
            <person name="Crow J.A."/>
            <person name="Grimwood J."/>
            <person name="Kramer R."/>
            <person name="Lindquist E."/>
            <person name="Lucas S."/>
            <person name="Salamov A."/>
            <person name="McFadden G.I."/>
            <person name="Lane C.E."/>
            <person name="Keeling P.J."/>
            <person name="Gray M.W."/>
            <person name="Grigoriev I.V."/>
            <person name="Archibald J.M."/>
        </authorList>
    </citation>
    <scope>NUCLEOTIDE SEQUENCE</scope>
    <source>
        <strain evidence="1 3">CCMP2712</strain>
    </source>
</reference>
<proteinExistence type="predicted"/>
<dbReference type="HOGENOM" id="CLU_2433622_0_0_1"/>
<sequence length="91" mass="10820">MVESHEVNPPAHEYFTTSALSDAQWVVQGDSPDSEERKENRVWMNNKYCTPCGHWQQTGRLCEHDIAVWYHTHPHHRTAEMISEFIWYMFA</sequence>
<evidence type="ECO:0000313" key="3">
    <source>
        <dbReference type="Proteomes" id="UP000011087"/>
    </source>
</evidence>
<accession>L1J7Q6</accession>
<dbReference type="EnsemblProtists" id="EKX44115">
    <property type="protein sequence ID" value="EKX44115"/>
    <property type="gene ID" value="GUITHDRAFT_153061"/>
</dbReference>
<dbReference type="AlphaFoldDB" id="L1J7Q6"/>
<evidence type="ECO:0000313" key="2">
    <source>
        <dbReference type="EnsemblProtists" id="EKX44115"/>
    </source>
</evidence>
<evidence type="ECO:0000313" key="1">
    <source>
        <dbReference type="EMBL" id="EKX44115.1"/>
    </source>
</evidence>
<dbReference type="EMBL" id="JH993006">
    <property type="protein sequence ID" value="EKX44115.1"/>
    <property type="molecule type" value="Genomic_DNA"/>
</dbReference>
<organism evidence="1">
    <name type="scientific">Guillardia theta (strain CCMP2712)</name>
    <name type="common">Cryptophyte</name>
    <dbReference type="NCBI Taxonomy" id="905079"/>
    <lineage>
        <taxon>Eukaryota</taxon>
        <taxon>Cryptophyceae</taxon>
        <taxon>Pyrenomonadales</taxon>
        <taxon>Geminigeraceae</taxon>
        <taxon>Guillardia</taxon>
    </lineage>
</organism>
<dbReference type="RefSeq" id="XP_005831095.1">
    <property type="nucleotide sequence ID" value="XM_005831038.1"/>
</dbReference>
<keyword evidence="3" id="KW-1185">Reference proteome</keyword>
<reference evidence="2" key="3">
    <citation type="submission" date="2016-03" db="UniProtKB">
        <authorList>
            <consortium name="EnsemblProtists"/>
        </authorList>
    </citation>
    <scope>IDENTIFICATION</scope>
</reference>